<dbReference type="AlphaFoldDB" id="A0A426XL47"/>
<name>A0A426XL47_ENSVE</name>
<dbReference type="Proteomes" id="UP000287651">
    <property type="component" value="Unassembled WGS sequence"/>
</dbReference>
<protein>
    <recommendedName>
        <fullName evidence="4">Thioredoxin domain-containing protein</fullName>
    </recommendedName>
</protein>
<evidence type="ECO:0008006" key="4">
    <source>
        <dbReference type="Google" id="ProtNLM"/>
    </source>
</evidence>
<sequence>MTSSEIDRIHESECQSRSEFDNICIRRAIGFGSGSIADKSKKKAETTGAGGMTAGGSKPAPLLCWKWKWPWDSQTHSPDPTNPCGNLDAPWLFKSLQTLASLAQNLILLHPSAAASSSLGASASPTRRGNPAGSLCREEQGEAEHRALALALASGKEATVLEFYSPKCRLCNSLLDLVLRLEARNSDWVSFVLADAENEMWLPEVIPALVSPLP</sequence>
<comment type="caution">
    <text evidence="2">The sequence shown here is derived from an EMBL/GenBank/DDBJ whole genome shotgun (WGS) entry which is preliminary data.</text>
</comment>
<organism evidence="2 3">
    <name type="scientific">Ensete ventricosum</name>
    <name type="common">Abyssinian banana</name>
    <name type="synonym">Musa ensete</name>
    <dbReference type="NCBI Taxonomy" id="4639"/>
    <lineage>
        <taxon>Eukaryota</taxon>
        <taxon>Viridiplantae</taxon>
        <taxon>Streptophyta</taxon>
        <taxon>Embryophyta</taxon>
        <taxon>Tracheophyta</taxon>
        <taxon>Spermatophyta</taxon>
        <taxon>Magnoliopsida</taxon>
        <taxon>Liliopsida</taxon>
        <taxon>Zingiberales</taxon>
        <taxon>Musaceae</taxon>
        <taxon>Ensete</taxon>
    </lineage>
</organism>
<reference evidence="2 3" key="1">
    <citation type="journal article" date="2014" name="Agronomy (Basel)">
        <title>A Draft Genome Sequence for Ensete ventricosum, the Drought-Tolerant Tree Against Hunger.</title>
        <authorList>
            <person name="Harrison J."/>
            <person name="Moore K.A."/>
            <person name="Paszkiewicz K."/>
            <person name="Jones T."/>
            <person name="Grant M."/>
            <person name="Ambacheew D."/>
            <person name="Muzemil S."/>
            <person name="Studholme D.J."/>
        </authorList>
    </citation>
    <scope>NUCLEOTIDE SEQUENCE [LARGE SCALE GENOMIC DNA]</scope>
</reference>
<dbReference type="EMBL" id="AMZH03019528">
    <property type="protein sequence ID" value="RRT40248.1"/>
    <property type="molecule type" value="Genomic_DNA"/>
</dbReference>
<evidence type="ECO:0000313" key="3">
    <source>
        <dbReference type="Proteomes" id="UP000287651"/>
    </source>
</evidence>
<evidence type="ECO:0000256" key="1">
    <source>
        <dbReference type="SAM" id="MobiDB-lite"/>
    </source>
</evidence>
<gene>
    <name evidence="2" type="ORF">B296_00042941</name>
</gene>
<feature type="region of interest" description="Disordered" evidence="1">
    <location>
        <begin position="36"/>
        <end position="55"/>
    </location>
</feature>
<accession>A0A426XL47</accession>
<evidence type="ECO:0000313" key="2">
    <source>
        <dbReference type="EMBL" id="RRT40248.1"/>
    </source>
</evidence>
<feature type="region of interest" description="Disordered" evidence="1">
    <location>
        <begin position="117"/>
        <end position="138"/>
    </location>
</feature>
<proteinExistence type="predicted"/>